<gene>
    <name evidence="3" type="ORF">H9649_07380</name>
</gene>
<keyword evidence="4" id="KW-1185">Reference proteome</keyword>
<dbReference type="EMBL" id="JACSQN010000005">
    <property type="protein sequence ID" value="MBD7984395.1"/>
    <property type="molecule type" value="Genomic_DNA"/>
</dbReference>
<dbReference type="Pfam" id="PF04531">
    <property type="entry name" value="Phage_holin_1"/>
    <property type="match status" value="1"/>
</dbReference>
<dbReference type="InterPro" id="IPR006485">
    <property type="entry name" value="Phage-like_holin"/>
</dbReference>
<sequence>MKINWKVRIKNKMFWLAMVPAFLLVAQIVSGWFGYELAADLIGEEAANFINAVFGLLVIIGVVVDPTTDGVDDSDQAMRYQEPKKKGLR</sequence>
<keyword evidence="2" id="KW-1133">Transmembrane helix</keyword>
<reference evidence="3 4" key="1">
    <citation type="submission" date="2020-08" db="EMBL/GenBank/DDBJ databases">
        <title>A Genomic Blueprint of the Chicken Gut Microbiome.</title>
        <authorList>
            <person name="Gilroy R."/>
            <person name="Ravi A."/>
            <person name="Getino M."/>
            <person name="Pursley I."/>
            <person name="Horton D.L."/>
            <person name="Alikhan N.-F."/>
            <person name="Baker D."/>
            <person name="Gharbi K."/>
            <person name="Hall N."/>
            <person name="Watson M."/>
            <person name="Adriaenssens E.M."/>
            <person name="Foster-Nyarko E."/>
            <person name="Jarju S."/>
            <person name="Secka A."/>
            <person name="Antonio M."/>
            <person name="Oren A."/>
            <person name="Chaudhuri R."/>
            <person name="La Ragione R.M."/>
            <person name="Hildebrand F."/>
            <person name="Pallen M.J."/>
        </authorList>
    </citation>
    <scope>NUCLEOTIDE SEQUENCE [LARGE SCALE GENOMIC DNA]</scope>
    <source>
        <strain evidence="3 4">Sa2YVA2</strain>
    </source>
</reference>
<feature type="transmembrane region" description="Helical" evidence="2">
    <location>
        <begin position="46"/>
        <end position="64"/>
    </location>
</feature>
<keyword evidence="2" id="KW-0812">Transmembrane</keyword>
<dbReference type="RefSeq" id="WP_191694086.1">
    <property type="nucleotide sequence ID" value="NZ_JACSQN010000005.1"/>
</dbReference>
<protein>
    <submittedName>
        <fullName evidence="3">Phage holin</fullName>
    </submittedName>
</protein>
<feature type="region of interest" description="Disordered" evidence="1">
    <location>
        <begin position="68"/>
        <end position="89"/>
    </location>
</feature>
<evidence type="ECO:0000256" key="2">
    <source>
        <dbReference type="SAM" id="Phobius"/>
    </source>
</evidence>
<comment type="caution">
    <text evidence="3">The sequence shown here is derived from an EMBL/GenBank/DDBJ whole genome shotgun (WGS) entry which is preliminary data.</text>
</comment>
<accession>A0ABR8U8Q3</accession>
<proteinExistence type="predicted"/>
<evidence type="ECO:0000313" key="4">
    <source>
        <dbReference type="Proteomes" id="UP000626786"/>
    </source>
</evidence>
<dbReference type="NCBIfam" id="TIGR01598">
    <property type="entry name" value="holin_phiLC3"/>
    <property type="match status" value="1"/>
</dbReference>
<name>A0ABR8U8Q3_9BACL</name>
<feature type="transmembrane region" description="Helical" evidence="2">
    <location>
        <begin position="12"/>
        <end position="34"/>
    </location>
</feature>
<dbReference type="Proteomes" id="UP000626786">
    <property type="component" value="Unassembled WGS sequence"/>
</dbReference>
<evidence type="ECO:0000256" key="1">
    <source>
        <dbReference type="SAM" id="MobiDB-lite"/>
    </source>
</evidence>
<organism evidence="3 4">
    <name type="scientific">Sporosarcina quadrami</name>
    <dbReference type="NCBI Taxonomy" id="2762234"/>
    <lineage>
        <taxon>Bacteria</taxon>
        <taxon>Bacillati</taxon>
        <taxon>Bacillota</taxon>
        <taxon>Bacilli</taxon>
        <taxon>Bacillales</taxon>
        <taxon>Caryophanaceae</taxon>
        <taxon>Sporosarcina</taxon>
    </lineage>
</organism>
<evidence type="ECO:0000313" key="3">
    <source>
        <dbReference type="EMBL" id="MBD7984395.1"/>
    </source>
</evidence>
<keyword evidence="2" id="KW-0472">Membrane</keyword>